<evidence type="ECO:0000256" key="1">
    <source>
        <dbReference type="SAM" id="MobiDB-lite"/>
    </source>
</evidence>
<evidence type="ECO:0000313" key="2">
    <source>
        <dbReference type="EMBL" id="ANW12116.1"/>
    </source>
</evidence>
<feature type="region of interest" description="Disordered" evidence="1">
    <location>
        <begin position="1"/>
        <end position="22"/>
    </location>
</feature>
<accession>A0A1B1V590</accession>
<organism evidence="2">
    <name type="scientific">Streptomyces albogriseolus</name>
    <dbReference type="NCBI Taxonomy" id="1887"/>
    <lineage>
        <taxon>Bacteria</taxon>
        <taxon>Bacillati</taxon>
        <taxon>Actinomycetota</taxon>
        <taxon>Actinomycetes</taxon>
        <taxon>Kitasatosporales</taxon>
        <taxon>Streptomycetaceae</taxon>
        <taxon>Streptomyces</taxon>
        <taxon>Streptomyces albogriseolus group</taxon>
    </lineage>
</organism>
<name>A0A1B1V590_STRAO</name>
<dbReference type="EMBL" id="KU569241">
    <property type="protein sequence ID" value="ANW12116.1"/>
    <property type="molecule type" value="Genomic_DNA"/>
</dbReference>
<gene>
    <name evidence="2" type="primary">thdY</name>
</gene>
<proteinExistence type="predicted"/>
<reference evidence="2" key="1">
    <citation type="journal article" date="2014" name="ChemBioChem">
        <title>A tryptophan 6-halogenase and an amidotransferase are involved in thienodolin biosynthesis.</title>
        <authorList>
            <person name="Milbredt D."/>
            <person name="Patallo E.P."/>
            <person name="van Pee K.H."/>
        </authorList>
    </citation>
    <scope>NUCLEOTIDE SEQUENCE</scope>
    <source>
        <strain evidence="2">MJ286-76F7</strain>
    </source>
</reference>
<reference evidence="2" key="2">
    <citation type="submission" date="2016-01" db="EMBL/GenBank/DDBJ databases">
        <authorList>
            <person name="Oliw E.H."/>
        </authorList>
    </citation>
    <scope>NUCLEOTIDE SEQUENCE</scope>
    <source>
        <strain evidence="2">MJ286-76F7</strain>
    </source>
</reference>
<dbReference type="AlphaFoldDB" id="A0A1B1V590"/>
<dbReference type="Gene3D" id="3.40.140.10">
    <property type="entry name" value="Cytidine Deaminase, domain 2"/>
    <property type="match status" value="1"/>
</dbReference>
<evidence type="ECO:0008006" key="3">
    <source>
        <dbReference type="Google" id="ProtNLM"/>
    </source>
</evidence>
<protein>
    <recommendedName>
        <fullName evidence="3">JAB domain-containing protein</fullName>
    </recommendedName>
</protein>
<sequence>MTSPSFPERSTTMLESTVPLGESDPGGILENIDVVVIDTETFAPFVEDAIEQYSLGLASVKAAGSRLHRPNSFGLLGGTFEGDAMIVKQVAFATNVRAVESVPLEEFKENIVPQFGKQYDDGERGFWCDSRELLKIVREFENAGLEMLGSVHMHPDWHRIGPAHERGTENLSENPSRMDEYLFRNAGWPLNIICYLESRGGGITHTYAAWRPPALDDPSGRARKVTVRHFAHGHVGSE</sequence>
<dbReference type="SUPFAM" id="SSF102712">
    <property type="entry name" value="JAB1/MPN domain"/>
    <property type="match status" value="1"/>
</dbReference>
<feature type="compositionally biased region" description="Polar residues" evidence="1">
    <location>
        <begin position="1"/>
        <end position="15"/>
    </location>
</feature>